<dbReference type="Proteomes" id="UP000285190">
    <property type="component" value="Unassembled WGS sequence"/>
</dbReference>
<evidence type="ECO:0000259" key="10">
    <source>
        <dbReference type="PROSITE" id="PS50110"/>
    </source>
</evidence>
<evidence type="ECO:0000313" key="12">
    <source>
        <dbReference type="EMBL" id="RJF96850.1"/>
    </source>
</evidence>
<evidence type="ECO:0000256" key="6">
    <source>
        <dbReference type="ARBA" id="ARBA00023125"/>
    </source>
</evidence>
<keyword evidence="5" id="KW-0805">Transcription regulation</keyword>
<dbReference type="InterPro" id="IPR036388">
    <property type="entry name" value="WH-like_DNA-bd_sf"/>
</dbReference>
<sequence length="235" mass="26576">MNIACYIRNDAVFEQVQVSLARAGFACDRFTSESLLLRTVRRRSFDFVVIDIGLEFEENEGIFSWLNCRTDDSTPVLILSPEKAATLVAHVLNAGADDFLLRPFEPVELVARINAVLRRCDRRQVRRTIEVAGFVLDQDASSFSYQGAPIELTPREFTMAWMFFSSPGVYISRETIGTAIWGTDSEIAGRTIEQHVYKLRKKLLLGAERGIVIRTAYSQGYRLELTSVEREPKAA</sequence>
<organism evidence="12 13">
    <name type="scientific">Noviherbaspirillum cavernae</name>
    <dbReference type="NCBI Taxonomy" id="2320862"/>
    <lineage>
        <taxon>Bacteria</taxon>
        <taxon>Pseudomonadati</taxon>
        <taxon>Pseudomonadota</taxon>
        <taxon>Betaproteobacteria</taxon>
        <taxon>Burkholderiales</taxon>
        <taxon>Oxalobacteraceae</taxon>
        <taxon>Noviherbaspirillum</taxon>
    </lineage>
</organism>
<evidence type="ECO:0000256" key="8">
    <source>
        <dbReference type="PROSITE-ProRule" id="PRU00169"/>
    </source>
</evidence>
<dbReference type="InterPro" id="IPR039420">
    <property type="entry name" value="WalR-like"/>
</dbReference>
<dbReference type="InterPro" id="IPR001867">
    <property type="entry name" value="OmpR/PhoB-type_DNA-bd"/>
</dbReference>
<evidence type="ECO:0000256" key="5">
    <source>
        <dbReference type="ARBA" id="ARBA00023015"/>
    </source>
</evidence>
<dbReference type="Pfam" id="PF00072">
    <property type="entry name" value="Response_reg"/>
    <property type="match status" value="1"/>
</dbReference>
<dbReference type="PANTHER" id="PTHR48111:SF35">
    <property type="entry name" value="TRANSCRIPTIONAL REGULATORY PROTEIN QSEB"/>
    <property type="match status" value="1"/>
</dbReference>
<dbReference type="GO" id="GO:0006355">
    <property type="term" value="P:regulation of DNA-templated transcription"/>
    <property type="evidence" value="ECO:0007669"/>
    <property type="project" value="InterPro"/>
</dbReference>
<feature type="modified residue" description="4-aspartylphosphate" evidence="8">
    <location>
        <position position="51"/>
    </location>
</feature>
<dbReference type="RefSeq" id="WP_119742987.1">
    <property type="nucleotide sequence ID" value="NZ_QYUN01000003.1"/>
</dbReference>
<dbReference type="Pfam" id="PF00486">
    <property type="entry name" value="Trans_reg_C"/>
    <property type="match status" value="1"/>
</dbReference>
<name>A0A418WVY4_9BURK</name>
<evidence type="ECO:0000256" key="1">
    <source>
        <dbReference type="ARBA" id="ARBA00004496"/>
    </source>
</evidence>
<evidence type="ECO:0000256" key="9">
    <source>
        <dbReference type="PROSITE-ProRule" id="PRU01091"/>
    </source>
</evidence>
<keyword evidence="3 8" id="KW-0597">Phosphoprotein</keyword>
<dbReference type="PANTHER" id="PTHR48111">
    <property type="entry name" value="REGULATOR OF RPOS"/>
    <property type="match status" value="1"/>
</dbReference>
<dbReference type="AlphaFoldDB" id="A0A418WVY4"/>
<evidence type="ECO:0000313" key="13">
    <source>
        <dbReference type="Proteomes" id="UP000285190"/>
    </source>
</evidence>
<keyword evidence="2" id="KW-0963">Cytoplasm</keyword>
<reference evidence="12 13" key="1">
    <citation type="submission" date="2018-09" db="EMBL/GenBank/DDBJ databases">
        <authorList>
            <person name="Zhu H."/>
        </authorList>
    </citation>
    <scope>NUCLEOTIDE SEQUENCE [LARGE SCALE GENOMIC DNA]</scope>
    <source>
        <strain evidence="12 13">K2R10-39</strain>
    </source>
</reference>
<dbReference type="OrthoDB" id="6007214at2"/>
<dbReference type="SUPFAM" id="SSF46894">
    <property type="entry name" value="C-terminal effector domain of the bipartite response regulators"/>
    <property type="match status" value="1"/>
</dbReference>
<evidence type="ECO:0000256" key="7">
    <source>
        <dbReference type="ARBA" id="ARBA00023163"/>
    </source>
</evidence>
<evidence type="ECO:0000256" key="4">
    <source>
        <dbReference type="ARBA" id="ARBA00023012"/>
    </source>
</evidence>
<comment type="subcellular location">
    <subcellularLocation>
        <location evidence="1">Cytoplasm</location>
    </subcellularLocation>
</comment>
<keyword evidence="4" id="KW-0902">Two-component regulatory system</keyword>
<accession>A0A418WVY4</accession>
<dbReference type="GO" id="GO:0000156">
    <property type="term" value="F:phosphorelay response regulator activity"/>
    <property type="evidence" value="ECO:0007669"/>
    <property type="project" value="TreeGrafter"/>
</dbReference>
<dbReference type="PROSITE" id="PS50110">
    <property type="entry name" value="RESPONSE_REGULATORY"/>
    <property type="match status" value="1"/>
</dbReference>
<comment type="caution">
    <text evidence="12">The sequence shown here is derived from an EMBL/GenBank/DDBJ whole genome shotgun (WGS) entry which is preliminary data.</text>
</comment>
<keyword evidence="6 9" id="KW-0238">DNA-binding</keyword>
<dbReference type="PROSITE" id="PS51755">
    <property type="entry name" value="OMPR_PHOB"/>
    <property type="match status" value="1"/>
</dbReference>
<dbReference type="GO" id="GO:0032993">
    <property type="term" value="C:protein-DNA complex"/>
    <property type="evidence" value="ECO:0007669"/>
    <property type="project" value="TreeGrafter"/>
</dbReference>
<dbReference type="SMART" id="SM00448">
    <property type="entry name" value="REC"/>
    <property type="match status" value="1"/>
</dbReference>
<dbReference type="SMART" id="SM00862">
    <property type="entry name" value="Trans_reg_C"/>
    <property type="match status" value="1"/>
</dbReference>
<dbReference type="Gene3D" id="3.40.50.2300">
    <property type="match status" value="1"/>
</dbReference>
<dbReference type="GO" id="GO:0000976">
    <property type="term" value="F:transcription cis-regulatory region binding"/>
    <property type="evidence" value="ECO:0007669"/>
    <property type="project" value="TreeGrafter"/>
</dbReference>
<feature type="domain" description="Response regulatory" evidence="10">
    <location>
        <begin position="2"/>
        <end position="117"/>
    </location>
</feature>
<dbReference type="InterPro" id="IPR016032">
    <property type="entry name" value="Sig_transdc_resp-reg_C-effctor"/>
</dbReference>
<evidence type="ECO:0000256" key="2">
    <source>
        <dbReference type="ARBA" id="ARBA00022490"/>
    </source>
</evidence>
<proteinExistence type="predicted"/>
<gene>
    <name evidence="12" type="ORF">D3870_20930</name>
</gene>
<dbReference type="Gene3D" id="1.10.10.10">
    <property type="entry name" value="Winged helix-like DNA-binding domain superfamily/Winged helix DNA-binding domain"/>
    <property type="match status" value="1"/>
</dbReference>
<dbReference type="InterPro" id="IPR011006">
    <property type="entry name" value="CheY-like_superfamily"/>
</dbReference>
<protein>
    <submittedName>
        <fullName evidence="12">DNA-binding response regulator</fullName>
    </submittedName>
</protein>
<feature type="DNA-binding region" description="OmpR/PhoB-type" evidence="9">
    <location>
        <begin position="126"/>
        <end position="225"/>
    </location>
</feature>
<keyword evidence="13" id="KW-1185">Reference proteome</keyword>
<dbReference type="EMBL" id="QYUN01000003">
    <property type="protein sequence ID" value="RJF96850.1"/>
    <property type="molecule type" value="Genomic_DNA"/>
</dbReference>
<keyword evidence="7" id="KW-0804">Transcription</keyword>
<dbReference type="CDD" id="cd00383">
    <property type="entry name" value="trans_reg_C"/>
    <property type="match status" value="1"/>
</dbReference>
<dbReference type="GO" id="GO:0005829">
    <property type="term" value="C:cytosol"/>
    <property type="evidence" value="ECO:0007669"/>
    <property type="project" value="TreeGrafter"/>
</dbReference>
<evidence type="ECO:0000259" key="11">
    <source>
        <dbReference type="PROSITE" id="PS51755"/>
    </source>
</evidence>
<feature type="domain" description="OmpR/PhoB-type" evidence="11">
    <location>
        <begin position="126"/>
        <end position="225"/>
    </location>
</feature>
<dbReference type="InterPro" id="IPR001789">
    <property type="entry name" value="Sig_transdc_resp-reg_receiver"/>
</dbReference>
<dbReference type="SUPFAM" id="SSF52172">
    <property type="entry name" value="CheY-like"/>
    <property type="match status" value="1"/>
</dbReference>
<evidence type="ECO:0000256" key="3">
    <source>
        <dbReference type="ARBA" id="ARBA00022553"/>
    </source>
</evidence>